<dbReference type="AlphaFoldDB" id="D8M8E4"/>
<accession>D8M8E4</accession>
<reference evidence="1" key="1">
    <citation type="submission" date="2010-02" db="EMBL/GenBank/DDBJ databases">
        <title>Sequencing and annotation of the Blastocystis hominis genome.</title>
        <authorList>
            <person name="Wincker P."/>
        </authorList>
    </citation>
    <scope>NUCLEOTIDE SEQUENCE</scope>
    <source>
        <strain evidence="1">Singapore isolate B</strain>
    </source>
</reference>
<dbReference type="Proteomes" id="UP000008312">
    <property type="component" value="Unassembled WGS sequence"/>
</dbReference>
<proteinExistence type="predicted"/>
<dbReference type="GeneID" id="24921128"/>
<organism evidence="1">
    <name type="scientific">Blastocystis hominis</name>
    <dbReference type="NCBI Taxonomy" id="12968"/>
    <lineage>
        <taxon>Eukaryota</taxon>
        <taxon>Sar</taxon>
        <taxon>Stramenopiles</taxon>
        <taxon>Bigyra</taxon>
        <taxon>Opalozoa</taxon>
        <taxon>Opalinata</taxon>
        <taxon>Blastocystidae</taxon>
        <taxon>Blastocystis</taxon>
    </lineage>
</organism>
<dbReference type="InParanoid" id="D8M8E4"/>
<sequence>MEIFAEQYHSTHSNENTELFFFWCLYHSISALDEENLSAGSMVSDPFQAVKNSHEACWMDTGLFAIFKNFSSDSQEERCGRIIVYKAEEKERILKKVLEAYSMYQGKYKSDCFRHVLILVVQCKFEEAIQFINYYISSLVNSKQNDFTSTVIDRLLVLCNILTAVLSLKGDTKLLASNIELQLNHFS</sequence>
<gene>
    <name evidence="1" type="ORF">GSBLH_T00004083001</name>
</gene>
<evidence type="ECO:0000313" key="2">
    <source>
        <dbReference type="Proteomes" id="UP000008312"/>
    </source>
</evidence>
<keyword evidence="2" id="KW-1185">Reference proteome</keyword>
<name>D8M8E4_BLAHO</name>
<dbReference type="EMBL" id="FN668683">
    <property type="protein sequence ID" value="CBK24333.2"/>
    <property type="molecule type" value="Genomic_DNA"/>
</dbReference>
<dbReference type="RefSeq" id="XP_012898381.1">
    <property type="nucleotide sequence ID" value="XM_013042927.1"/>
</dbReference>
<protein>
    <submittedName>
        <fullName evidence="1">Uncharacterized protein</fullName>
    </submittedName>
</protein>
<evidence type="ECO:0000313" key="1">
    <source>
        <dbReference type="EMBL" id="CBK24333.2"/>
    </source>
</evidence>